<feature type="transmembrane region" description="Helical" evidence="2">
    <location>
        <begin position="419"/>
        <end position="443"/>
    </location>
</feature>
<comment type="caution">
    <text evidence="4">The sequence shown here is derived from an EMBL/GenBank/DDBJ whole genome shotgun (WGS) entry which is preliminary data.</text>
</comment>
<dbReference type="EMBL" id="JBHLVZ010000002">
    <property type="protein sequence ID" value="MFC0384615.1"/>
    <property type="molecule type" value="Genomic_DNA"/>
</dbReference>
<evidence type="ECO:0000256" key="1">
    <source>
        <dbReference type="SAM" id="MobiDB-lite"/>
    </source>
</evidence>
<evidence type="ECO:0000313" key="5">
    <source>
        <dbReference type="Proteomes" id="UP001589789"/>
    </source>
</evidence>
<dbReference type="InterPro" id="IPR030802">
    <property type="entry name" value="Permease_MalE"/>
</dbReference>
<reference evidence="4 5" key="1">
    <citation type="submission" date="2024-09" db="EMBL/GenBank/DDBJ databases">
        <authorList>
            <person name="Sun Q."/>
            <person name="Mori K."/>
        </authorList>
    </citation>
    <scope>NUCLEOTIDE SEQUENCE [LARGE SCALE GENOMIC DNA]</scope>
    <source>
        <strain evidence="4 5">CCM 7468</strain>
    </source>
</reference>
<feature type="region of interest" description="Disordered" evidence="1">
    <location>
        <begin position="1"/>
        <end position="79"/>
    </location>
</feature>
<feature type="domain" description="MlaB-like STAS" evidence="3">
    <location>
        <begin position="81"/>
        <end position="134"/>
    </location>
</feature>
<feature type="compositionally biased region" description="Basic and acidic residues" evidence="1">
    <location>
        <begin position="14"/>
        <end position="28"/>
    </location>
</feature>
<feature type="compositionally biased region" description="Low complexity" evidence="1">
    <location>
        <begin position="1"/>
        <end position="11"/>
    </location>
</feature>
<keyword evidence="2" id="KW-0812">Transmembrane</keyword>
<accession>A0ABV6ILY4</accession>
<dbReference type="InterPro" id="IPR036513">
    <property type="entry name" value="STAS_dom_sf"/>
</dbReference>
<feature type="compositionally biased region" description="Low complexity" evidence="1">
    <location>
        <begin position="29"/>
        <end position="39"/>
    </location>
</feature>
<dbReference type="Pfam" id="PF02405">
    <property type="entry name" value="MlaE"/>
    <property type="match status" value="1"/>
</dbReference>
<feature type="transmembrane region" description="Helical" evidence="2">
    <location>
        <begin position="327"/>
        <end position="348"/>
    </location>
</feature>
<name>A0ABV6ILY4_9PROT</name>
<dbReference type="Proteomes" id="UP001589789">
    <property type="component" value="Unassembled WGS sequence"/>
</dbReference>
<evidence type="ECO:0000313" key="4">
    <source>
        <dbReference type="EMBL" id="MFC0384615.1"/>
    </source>
</evidence>
<feature type="transmembrane region" description="Helical" evidence="2">
    <location>
        <begin position="354"/>
        <end position="372"/>
    </location>
</feature>
<evidence type="ECO:0000259" key="3">
    <source>
        <dbReference type="Pfam" id="PF13466"/>
    </source>
</evidence>
<protein>
    <submittedName>
        <fullName evidence="4">ABC transporter permease</fullName>
    </submittedName>
</protein>
<dbReference type="RefSeq" id="WP_377048681.1">
    <property type="nucleotide sequence ID" value="NZ_JBHLVZ010000002.1"/>
</dbReference>
<organism evidence="4 5">
    <name type="scientific">Muricoccus vinaceus</name>
    <dbReference type="NCBI Taxonomy" id="424704"/>
    <lineage>
        <taxon>Bacteria</taxon>
        <taxon>Pseudomonadati</taxon>
        <taxon>Pseudomonadota</taxon>
        <taxon>Alphaproteobacteria</taxon>
        <taxon>Acetobacterales</taxon>
        <taxon>Roseomonadaceae</taxon>
        <taxon>Muricoccus</taxon>
    </lineage>
</organism>
<feature type="transmembrane region" description="Helical" evidence="2">
    <location>
        <begin position="242"/>
        <end position="259"/>
    </location>
</feature>
<proteinExistence type="predicted"/>
<keyword evidence="5" id="KW-1185">Reference proteome</keyword>
<evidence type="ECO:0000256" key="2">
    <source>
        <dbReference type="SAM" id="Phobius"/>
    </source>
</evidence>
<dbReference type="SUPFAM" id="SSF52091">
    <property type="entry name" value="SpoIIaa-like"/>
    <property type="match status" value="1"/>
</dbReference>
<dbReference type="InterPro" id="IPR058548">
    <property type="entry name" value="MlaB-like_STAS"/>
</dbReference>
<dbReference type="Pfam" id="PF13466">
    <property type="entry name" value="STAS_2"/>
    <property type="match status" value="1"/>
</dbReference>
<feature type="transmembrane region" description="Helical" evidence="2">
    <location>
        <begin position="384"/>
        <end position="407"/>
    </location>
</feature>
<keyword evidence="2" id="KW-1133">Transmembrane helix</keyword>
<feature type="compositionally biased region" description="Low complexity" evidence="1">
    <location>
        <begin position="46"/>
        <end position="66"/>
    </location>
</feature>
<keyword evidence="2" id="KW-0472">Membrane</keyword>
<dbReference type="PANTHER" id="PTHR30188:SF3">
    <property type="entry name" value="ABC TRANSPORTER PERMEASE"/>
    <property type="match status" value="1"/>
</dbReference>
<gene>
    <name evidence="4" type="ORF">ACFFIC_03505</name>
</gene>
<dbReference type="PANTHER" id="PTHR30188">
    <property type="entry name" value="ABC TRANSPORTER PERMEASE PROTEIN-RELATED"/>
    <property type="match status" value="1"/>
</dbReference>
<sequence length="447" mass="44606">MSAPGEAPPLGEGEGGRRAADAAGRGDRASAPGAAAVPVAEERGEGPVPAAAPEPGGAVAPLPAGEDAGPGPGVERDGEVLRFSGRLTSLTAGPVWRRALKMAEGARRIDLSGLETLDTSGAALVMAAQAAAGGEAPAESSGPEGAKAAAEVPVEGASRAVGAVLERSRGAVRAPPSPQAPPRRLGPVRALGAWGVGRIGAVGDSAAFVGEASATVVNAARRPRDLRVADVLRHLDEVGTRAFGLTLLLGVLIGVILAFQSSIPMRQFGAEIFIPRLVGISLLRELGPLLAGVVLAGRTGSAYAAELGTMTVNEEVSALRIMGIDPMVLLVLPRMVAATVAMPVLALLMDLAGLVGMGGVMLSLGFPVRLVLNQLQIGIDMGDLLGGLGKAAVFGLVIAGIGCRAGLSAGSGPRAVGDAATSAVVGGIVALVVLDGIFAVLFFRLGW</sequence>